<dbReference type="EMBL" id="QIBW01000005">
    <property type="protein sequence ID" value="ROT90586.1"/>
    <property type="molecule type" value="Genomic_DNA"/>
</dbReference>
<dbReference type="SUPFAM" id="SSF53448">
    <property type="entry name" value="Nucleotide-diphospho-sugar transferases"/>
    <property type="match status" value="2"/>
</dbReference>
<comment type="caution">
    <text evidence="2">The sequence shown here is derived from an EMBL/GenBank/DDBJ whole genome shotgun (WGS) entry which is preliminary data.</text>
</comment>
<dbReference type="PANTHER" id="PTHR43685">
    <property type="entry name" value="GLYCOSYLTRANSFERASE"/>
    <property type="match status" value="1"/>
</dbReference>
<dbReference type="AlphaFoldDB" id="A0A423ULH5"/>
<proteinExistence type="predicted"/>
<feature type="domain" description="Glycosyltransferase 2-like" evidence="1">
    <location>
        <begin position="71"/>
        <end position="187"/>
    </location>
</feature>
<evidence type="ECO:0000259" key="1">
    <source>
        <dbReference type="Pfam" id="PF00535"/>
    </source>
</evidence>
<dbReference type="InterPro" id="IPR029044">
    <property type="entry name" value="Nucleotide-diphossugar_trans"/>
</dbReference>
<organism evidence="2 3">
    <name type="scientific">Gordonibacter urolithinfaciens</name>
    <dbReference type="NCBI Taxonomy" id="1335613"/>
    <lineage>
        <taxon>Bacteria</taxon>
        <taxon>Bacillati</taxon>
        <taxon>Actinomycetota</taxon>
        <taxon>Coriobacteriia</taxon>
        <taxon>Eggerthellales</taxon>
        <taxon>Eggerthellaceae</taxon>
        <taxon>Gordonibacter</taxon>
    </lineage>
</organism>
<evidence type="ECO:0000313" key="2">
    <source>
        <dbReference type="EMBL" id="ROT90586.1"/>
    </source>
</evidence>
<dbReference type="RefSeq" id="WP_096226859.1">
    <property type="nucleotide sequence ID" value="NZ_CP168029.1"/>
</dbReference>
<dbReference type="PANTHER" id="PTHR43685:SF2">
    <property type="entry name" value="GLYCOSYLTRANSFERASE 2-LIKE DOMAIN-CONTAINING PROTEIN"/>
    <property type="match status" value="1"/>
</dbReference>
<name>A0A423ULH5_9ACTN</name>
<dbReference type="InterPro" id="IPR050834">
    <property type="entry name" value="Glycosyltransf_2"/>
</dbReference>
<dbReference type="InterPro" id="IPR001173">
    <property type="entry name" value="Glyco_trans_2-like"/>
</dbReference>
<dbReference type="Proteomes" id="UP000285258">
    <property type="component" value="Unassembled WGS sequence"/>
</dbReference>
<dbReference type="Pfam" id="PF00535">
    <property type="entry name" value="Glycos_transf_2"/>
    <property type="match status" value="1"/>
</dbReference>
<accession>A0A423ULH5</accession>
<evidence type="ECO:0000313" key="3">
    <source>
        <dbReference type="Proteomes" id="UP000285258"/>
    </source>
</evidence>
<dbReference type="Gene3D" id="3.90.550.10">
    <property type="entry name" value="Spore Coat Polysaccharide Biosynthesis Protein SpsA, Chain A"/>
    <property type="match status" value="2"/>
</dbReference>
<sequence>MKRYLGDKMGMLSKLKERCYAFVHADVHPEFFPIDAWTDARYADWFERHRAKGVDLANQRGSRFSWEPTFSFIVPLYKTPLPYLRDMADSVLGQTYGNLELVLINASPEDPELKAALQAYAKLDDRVKLVELEGNRGITENTNCGLAAAEGDFVCFLDHDDFIESDTLFEYASALNRDSSIDVLYCDEDMVMEDRGGFRHLSPLFKPSFSPELLLSKNYIMHLMTIRRSIVNGMPAPDARYDGSQDYNMLLYATSQARKVYGVQKVLYHWRISDASTATNPDSKPYSRRSARLAIQNQLKRGSLDADIIASGVASLYNLWFGVSGDQKISVVVRCGCERLAVARFVEWFEQTNSFDRCELIMVVPNRGVLPEEFVAQGSYVIASEDQRLFECFNRGARSATGDYLLFMDDSCSFLTPEPLEQLIGMCSLRGIGAVAPKTLYADGMTKCFGIAITSKRIMPLYRGYPDDFPGYQCNMRAFQNCSAVGYQGLVTPAKAFFEAGGFDERFEGDVGTADYCLRLRNLGYRIVQTPTVKVECEEKSPRERYDNSLNALDFSEADIAYFDEKWPGLRSKGDPYFNKNLDQGSGYFQVASF</sequence>
<reference evidence="3" key="1">
    <citation type="submission" date="2018-05" db="EMBL/GenBank/DDBJ databases">
        <title>Genome Sequencing of selected type strains of the family Eggerthellaceae.</title>
        <authorList>
            <person name="Danylec N."/>
            <person name="Stoll D.A."/>
            <person name="Doetsch A."/>
            <person name="Huch M."/>
        </authorList>
    </citation>
    <scope>NUCLEOTIDE SEQUENCE [LARGE SCALE GENOMIC DNA]</scope>
    <source>
        <strain evidence="3">DSM 27213</strain>
    </source>
</reference>
<protein>
    <recommendedName>
        <fullName evidence="1">Glycosyltransferase 2-like domain-containing protein</fullName>
    </recommendedName>
</protein>
<gene>
    <name evidence="2" type="ORF">DMP12_06165</name>
</gene>